<name>A0AAD8AEG0_DIPPU</name>
<dbReference type="Gene3D" id="2.40.10.10">
    <property type="entry name" value="Trypsin-like serine proteases"/>
    <property type="match status" value="1"/>
</dbReference>
<dbReference type="SUPFAM" id="SSF50494">
    <property type="entry name" value="Trypsin-like serine proteases"/>
    <property type="match status" value="1"/>
</dbReference>
<dbReference type="Pfam" id="PF00089">
    <property type="entry name" value="Trypsin"/>
    <property type="match status" value="1"/>
</dbReference>
<dbReference type="CDD" id="cd00190">
    <property type="entry name" value="Tryp_SPc"/>
    <property type="match status" value="1"/>
</dbReference>
<dbReference type="InterPro" id="IPR018114">
    <property type="entry name" value="TRYPSIN_HIS"/>
</dbReference>
<comment type="caution">
    <text evidence="3">The sequence shown here is derived from an EMBL/GenBank/DDBJ whole genome shotgun (WGS) entry which is preliminary data.</text>
</comment>
<reference evidence="3" key="2">
    <citation type="submission" date="2023-05" db="EMBL/GenBank/DDBJ databases">
        <authorList>
            <person name="Fouks B."/>
        </authorList>
    </citation>
    <scope>NUCLEOTIDE SEQUENCE</scope>
    <source>
        <strain evidence="3">Stay&amp;Tobe</strain>
        <tissue evidence="3">Testes</tissue>
    </source>
</reference>
<dbReference type="PROSITE" id="PS00134">
    <property type="entry name" value="TRYPSIN_HIS"/>
    <property type="match status" value="1"/>
</dbReference>
<dbReference type="AlphaFoldDB" id="A0AAD8AEG0"/>
<dbReference type="InterPro" id="IPR001254">
    <property type="entry name" value="Trypsin_dom"/>
</dbReference>
<reference evidence="3" key="1">
    <citation type="journal article" date="2023" name="IScience">
        <title>Live-bearing cockroach genome reveals convergent evolutionary mechanisms linked to viviparity in insects and beyond.</title>
        <authorList>
            <person name="Fouks B."/>
            <person name="Harrison M.C."/>
            <person name="Mikhailova A.A."/>
            <person name="Marchal E."/>
            <person name="English S."/>
            <person name="Carruthers M."/>
            <person name="Jennings E.C."/>
            <person name="Chiamaka E.L."/>
            <person name="Frigard R.A."/>
            <person name="Pippel M."/>
            <person name="Attardo G.M."/>
            <person name="Benoit J.B."/>
            <person name="Bornberg-Bauer E."/>
            <person name="Tobe S.S."/>
        </authorList>
    </citation>
    <scope>NUCLEOTIDE SEQUENCE</scope>
    <source>
        <strain evidence="3">Stay&amp;Tobe</strain>
    </source>
</reference>
<evidence type="ECO:0000313" key="4">
    <source>
        <dbReference type="Proteomes" id="UP001233999"/>
    </source>
</evidence>
<accession>A0AAD8AEG0</accession>
<dbReference type="EMBL" id="JASPKZ010001622">
    <property type="protein sequence ID" value="KAJ9597240.1"/>
    <property type="molecule type" value="Genomic_DNA"/>
</dbReference>
<feature type="domain" description="Peptidase S1" evidence="2">
    <location>
        <begin position="111"/>
        <end position="349"/>
    </location>
</feature>
<keyword evidence="4" id="KW-1185">Reference proteome</keyword>
<evidence type="ECO:0000256" key="1">
    <source>
        <dbReference type="SAM" id="MobiDB-lite"/>
    </source>
</evidence>
<dbReference type="GO" id="GO:0004252">
    <property type="term" value="F:serine-type endopeptidase activity"/>
    <property type="evidence" value="ECO:0007669"/>
    <property type="project" value="InterPro"/>
</dbReference>
<dbReference type="SMART" id="SM00020">
    <property type="entry name" value="Tryp_SPc"/>
    <property type="match status" value="1"/>
</dbReference>
<dbReference type="Proteomes" id="UP001233999">
    <property type="component" value="Unassembled WGS sequence"/>
</dbReference>
<dbReference type="PRINTS" id="PR00722">
    <property type="entry name" value="CHYMOTRYPSIN"/>
</dbReference>
<evidence type="ECO:0000259" key="2">
    <source>
        <dbReference type="PROSITE" id="PS50240"/>
    </source>
</evidence>
<dbReference type="InterPro" id="IPR009003">
    <property type="entry name" value="Peptidase_S1_PA"/>
</dbReference>
<dbReference type="PROSITE" id="PS50240">
    <property type="entry name" value="TRYPSIN_DOM"/>
    <property type="match status" value="1"/>
</dbReference>
<sequence length="350" mass="39523">MLKPSIMKILFFFRVEVEGDESDHNTRTNRGTNLKNSSNDSAETNNDSAETKYYKNLVLFPVMTMLKPIMTVLKPSIMKILFSSGNDSAETKYYENLVLSLPDLLFFRRQISEAQQRSQAPMVCPKISFLPAVRLINFTCGGSLIGPRHVLTAAHCVDKSRRKNYEALFVATHGIRNSSPGQRNIGHENWSNCSDLEVREHPQYENRPEAKYNDLAIMVLDHIPQRPHHVKPLYLPPPSARSDTFEGQNATLAGWSETYHASRLICSLTDAQLTHIKRPMNSSLICAGDEIGRKNLHEGASGGPLVVKYAGRWIQIGVASHGIFDEGPYYPAVYMRVTKYLDWIQDNIVE</sequence>
<dbReference type="InterPro" id="IPR001314">
    <property type="entry name" value="Peptidase_S1A"/>
</dbReference>
<gene>
    <name evidence="3" type="ORF">L9F63_011914</name>
</gene>
<feature type="region of interest" description="Disordered" evidence="1">
    <location>
        <begin position="22"/>
        <end position="47"/>
    </location>
</feature>
<dbReference type="PANTHER" id="PTHR24258:SF116">
    <property type="entry name" value="FI16631P1-RELATED"/>
    <property type="match status" value="1"/>
</dbReference>
<feature type="compositionally biased region" description="Polar residues" evidence="1">
    <location>
        <begin position="28"/>
        <end position="47"/>
    </location>
</feature>
<protein>
    <recommendedName>
        <fullName evidence="2">Peptidase S1 domain-containing protein</fullName>
    </recommendedName>
</protein>
<proteinExistence type="predicted"/>
<dbReference type="GO" id="GO:0006508">
    <property type="term" value="P:proteolysis"/>
    <property type="evidence" value="ECO:0007669"/>
    <property type="project" value="InterPro"/>
</dbReference>
<organism evidence="3 4">
    <name type="scientific">Diploptera punctata</name>
    <name type="common">Pacific beetle cockroach</name>
    <dbReference type="NCBI Taxonomy" id="6984"/>
    <lineage>
        <taxon>Eukaryota</taxon>
        <taxon>Metazoa</taxon>
        <taxon>Ecdysozoa</taxon>
        <taxon>Arthropoda</taxon>
        <taxon>Hexapoda</taxon>
        <taxon>Insecta</taxon>
        <taxon>Pterygota</taxon>
        <taxon>Neoptera</taxon>
        <taxon>Polyneoptera</taxon>
        <taxon>Dictyoptera</taxon>
        <taxon>Blattodea</taxon>
        <taxon>Blaberoidea</taxon>
        <taxon>Blaberidae</taxon>
        <taxon>Diplopterinae</taxon>
        <taxon>Diploptera</taxon>
    </lineage>
</organism>
<dbReference type="PANTHER" id="PTHR24258">
    <property type="entry name" value="SERINE PROTEASE-RELATED"/>
    <property type="match status" value="1"/>
</dbReference>
<dbReference type="InterPro" id="IPR043504">
    <property type="entry name" value="Peptidase_S1_PA_chymotrypsin"/>
</dbReference>
<evidence type="ECO:0000313" key="3">
    <source>
        <dbReference type="EMBL" id="KAJ9597240.1"/>
    </source>
</evidence>